<dbReference type="Pfam" id="PF04320">
    <property type="entry name" value="YggL_50S_bp"/>
    <property type="match status" value="1"/>
</dbReference>
<accession>A0ABT9BF37</accession>
<comment type="caution">
    <text evidence="1">The sequence shown here is derived from an EMBL/GenBank/DDBJ whole genome shotgun (WGS) entry which is preliminary data.</text>
</comment>
<dbReference type="InterPro" id="IPR007416">
    <property type="entry name" value="YggL_50S_bp"/>
</dbReference>
<dbReference type="Proteomes" id="UP001176429">
    <property type="component" value="Unassembled WGS sequence"/>
</dbReference>
<dbReference type="RefSeq" id="WP_305008259.1">
    <property type="nucleotide sequence ID" value="NZ_JAUQSY010000014.1"/>
</dbReference>
<dbReference type="PANTHER" id="PTHR38778">
    <property type="entry name" value="CYTOPLASMIC PROTEIN-RELATED"/>
    <property type="match status" value="1"/>
</dbReference>
<reference evidence="1" key="1">
    <citation type="submission" date="2023-07" db="EMBL/GenBank/DDBJ databases">
        <authorList>
            <person name="Kim M.K."/>
        </authorList>
    </citation>
    <scope>NUCLEOTIDE SEQUENCE</scope>
    <source>
        <strain evidence="1">ASUV-10-1</strain>
    </source>
</reference>
<protein>
    <submittedName>
        <fullName evidence="1">50S ribosome-binding protein YggL</fullName>
    </submittedName>
</protein>
<name>A0ABT9BF37_9BACT</name>
<organism evidence="1 2">
    <name type="scientific">Hymenobacter aranciens</name>
    <dbReference type="NCBI Taxonomy" id="3063996"/>
    <lineage>
        <taxon>Bacteria</taxon>
        <taxon>Pseudomonadati</taxon>
        <taxon>Bacteroidota</taxon>
        <taxon>Cytophagia</taxon>
        <taxon>Cytophagales</taxon>
        <taxon>Hymenobacteraceae</taxon>
        <taxon>Hymenobacter</taxon>
    </lineage>
</organism>
<dbReference type="EMBL" id="JAUQSY010000014">
    <property type="protein sequence ID" value="MDO7876870.1"/>
    <property type="molecule type" value="Genomic_DNA"/>
</dbReference>
<dbReference type="PANTHER" id="PTHR38778:SF1">
    <property type="entry name" value="CYTOPLASMIC PROTEIN"/>
    <property type="match status" value="1"/>
</dbReference>
<gene>
    <name evidence="1" type="ORF">Q5H93_19145</name>
</gene>
<evidence type="ECO:0000313" key="2">
    <source>
        <dbReference type="Proteomes" id="UP001176429"/>
    </source>
</evidence>
<proteinExistence type="predicted"/>
<evidence type="ECO:0000313" key="1">
    <source>
        <dbReference type="EMBL" id="MDO7876870.1"/>
    </source>
</evidence>
<sequence>MKKRLRKKLHLGEFQEMCFAVRLTFASPEESTEGDAFWYKPVTAVEANNLLILGMADDFCIMTDFYKMPDGLWKTATENDRHFMKDWLERQPEVQSFTVGPLANAWRIIPQD</sequence>
<keyword evidence="2" id="KW-1185">Reference proteome</keyword>